<sequence length="126" mass="12999">MNQLLSFLASPIVRRIAGITSLLVAVAIAILSLVPGQDLPDVHLSDKAEHAIAYMVLAGLICFWLGRERIVRGVIVAVGYGAVLEFAQALAGTGRTPSLLDAGANLLGACIGAALAWAALAIGRAR</sequence>
<keyword evidence="1" id="KW-1133">Transmembrane helix</keyword>
<proteinExistence type="predicted"/>
<dbReference type="PANTHER" id="PTHR28008:SF1">
    <property type="entry name" value="DOMAIN PROTEIN, PUTATIVE (AFU_ORTHOLOGUE AFUA_3G10980)-RELATED"/>
    <property type="match status" value="1"/>
</dbReference>
<dbReference type="RefSeq" id="WP_034737346.1">
    <property type="nucleotide sequence ID" value="NZ_AWFG01000010.1"/>
</dbReference>
<feature type="transmembrane region" description="Helical" evidence="1">
    <location>
        <begin position="103"/>
        <end position="123"/>
    </location>
</feature>
<dbReference type="PANTHER" id="PTHR28008">
    <property type="entry name" value="DOMAIN PROTEIN, PUTATIVE (AFU_ORTHOLOGUE AFUA_3G10980)-RELATED"/>
    <property type="match status" value="1"/>
</dbReference>
<dbReference type="NCBIfam" id="NF037970">
    <property type="entry name" value="vanZ_1"/>
    <property type="match status" value="1"/>
</dbReference>
<feature type="transmembrane region" description="Helical" evidence="1">
    <location>
        <begin position="51"/>
        <end position="66"/>
    </location>
</feature>
<dbReference type="EMBL" id="AWFG01000010">
    <property type="protein sequence ID" value="KCZ60260.1"/>
    <property type="molecule type" value="Genomic_DNA"/>
</dbReference>
<reference evidence="2 3" key="1">
    <citation type="journal article" date="2014" name="Antonie Van Leeuwenhoek">
        <title>Hyphomonas beringensis sp. nov. and Hyphomonas chukchiensis sp. nov., isolated from surface seawater of the Bering Sea and Chukchi Sea.</title>
        <authorList>
            <person name="Li C."/>
            <person name="Lai Q."/>
            <person name="Li G."/>
            <person name="Dong C."/>
            <person name="Wang J."/>
            <person name="Liao Y."/>
            <person name="Shao Z."/>
        </authorList>
    </citation>
    <scope>NUCLEOTIDE SEQUENCE [LARGE SCALE GENOMIC DNA]</scope>
    <source>
        <strain evidence="2 3">BH-BN04-4</strain>
    </source>
</reference>
<dbReference type="OrthoDB" id="7620557at2"/>
<comment type="caution">
    <text evidence="2">The sequence shown here is derived from an EMBL/GenBank/DDBJ whole genome shotgun (WGS) entry which is preliminary data.</text>
</comment>
<organism evidence="2 3">
    <name type="scientific">Hyphomonas chukchiensis</name>
    <dbReference type="NCBI Taxonomy" id="1280947"/>
    <lineage>
        <taxon>Bacteria</taxon>
        <taxon>Pseudomonadati</taxon>
        <taxon>Pseudomonadota</taxon>
        <taxon>Alphaproteobacteria</taxon>
        <taxon>Hyphomonadales</taxon>
        <taxon>Hyphomonadaceae</taxon>
        <taxon>Hyphomonas</taxon>
    </lineage>
</organism>
<feature type="transmembrane region" description="Helical" evidence="1">
    <location>
        <begin position="73"/>
        <end position="91"/>
    </location>
</feature>
<dbReference type="AlphaFoldDB" id="A0A062UF58"/>
<evidence type="ECO:0000313" key="3">
    <source>
        <dbReference type="Proteomes" id="UP000027190"/>
    </source>
</evidence>
<name>A0A062UF58_9PROT</name>
<keyword evidence="1" id="KW-0812">Transmembrane</keyword>
<dbReference type="STRING" id="1280947.HY30_12385"/>
<keyword evidence="3" id="KW-1185">Reference proteome</keyword>
<gene>
    <name evidence="2" type="ORF">HY30_12385</name>
</gene>
<evidence type="ECO:0000256" key="1">
    <source>
        <dbReference type="SAM" id="Phobius"/>
    </source>
</evidence>
<keyword evidence="1" id="KW-0472">Membrane</keyword>
<feature type="transmembrane region" description="Helical" evidence="1">
    <location>
        <begin position="12"/>
        <end position="31"/>
    </location>
</feature>
<evidence type="ECO:0000313" key="2">
    <source>
        <dbReference type="EMBL" id="KCZ60260.1"/>
    </source>
</evidence>
<dbReference type="PATRIC" id="fig|1280947.3.peg.807"/>
<accession>A0A062UF58</accession>
<protein>
    <submittedName>
        <fullName evidence="2">Uncharacterized protein</fullName>
    </submittedName>
</protein>
<dbReference type="eggNOG" id="ENOG5033CUB">
    <property type="taxonomic scope" value="Bacteria"/>
</dbReference>
<dbReference type="Proteomes" id="UP000027190">
    <property type="component" value="Unassembled WGS sequence"/>
</dbReference>